<evidence type="ECO:0000256" key="4">
    <source>
        <dbReference type="ARBA" id="ARBA00022759"/>
    </source>
</evidence>
<evidence type="ECO:0000256" key="3">
    <source>
        <dbReference type="ARBA" id="ARBA00022722"/>
    </source>
</evidence>
<dbReference type="PANTHER" id="PTHR41694:SF3">
    <property type="entry name" value="RNA-DIRECTED DNA POLYMERASE-RELATED"/>
    <property type="match status" value="1"/>
</dbReference>
<dbReference type="GO" id="GO:0003964">
    <property type="term" value="F:RNA-directed DNA polymerase activity"/>
    <property type="evidence" value="ECO:0007669"/>
    <property type="project" value="UniProtKB-KW"/>
</dbReference>
<dbReference type="Pfam" id="PF09299">
    <property type="entry name" value="Mu-transpos_C"/>
    <property type="match status" value="1"/>
</dbReference>
<dbReference type="Gene3D" id="3.30.420.10">
    <property type="entry name" value="Ribonuclease H-like superfamily/Ribonuclease H"/>
    <property type="match status" value="1"/>
</dbReference>
<dbReference type="EMBL" id="AACINO010000106">
    <property type="protein sequence ID" value="EAK7109979.1"/>
    <property type="molecule type" value="Genomic_DNA"/>
</dbReference>
<dbReference type="InterPro" id="IPR001584">
    <property type="entry name" value="Integrase_cat-core"/>
</dbReference>
<keyword evidence="6" id="KW-0695">RNA-directed DNA polymerase</keyword>
<keyword evidence="7" id="KW-0175">Coiled coil</keyword>
<sequence length="412" mass="46912">KSKFLPAQGNQRELYDMKNMCWQIDSSPADIIVRDDETLEPFRPHILSVVDVFSGMGVATLVSKSNSLSLTRLLWKAIDKFGKPDMIKGDNGKDYLSKDFQSLLDGLNITYDAAIAYAGEQKALVERRFGTLQHAGISKMHGHIGNNLAKREMIEQKTPKKERKAKDEYGFAKKTNQKLLLTFSEACEFLEAEVIKWNMSKVRRKKGIKTPLELWNSCDRAIVKISYEEFLFNAGNKELRVVGKKGINFESRVYKSALMPSVGTKVKCVQNIDNIKELFIYDLSGNFLCLALDESIAKLSKESYKMLKKGYESEVKAIKEVLKKDEIAVFTKLNIKQDLQDLQSAFENSLVEAKEVHQKSLAKETLKTQRELEEIKNNANADELILNAKKEINNDESEFDMEAFVEKKYFAG</sequence>
<protein>
    <submittedName>
        <fullName evidence="9">Integrase</fullName>
    </submittedName>
</protein>
<reference evidence="9" key="1">
    <citation type="submission" date="2018-06" db="EMBL/GenBank/DDBJ databases">
        <authorList>
            <consortium name="NARMS: The National Antimicrobial Resistance Monitoring System"/>
        </authorList>
    </citation>
    <scope>NUCLEOTIDE SEQUENCE</scope>
    <source>
        <strain evidence="9">CVM N16C013</strain>
    </source>
</reference>
<dbReference type="InterPro" id="IPR012337">
    <property type="entry name" value="RNaseH-like_sf"/>
</dbReference>
<evidence type="ECO:0000256" key="2">
    <source>
        <dbReference type="ARBA" id="ARBA00022695"/>
    </source>
</evidence>
<dbReference type="GO" id="GO:0004519">
    <property type="term" value="F:endonuclease activity"/>
    <property type="evidence" value="ECO:0007669"/>
    <property type="project" value="UniProtKB-KW"/>
</dbReference>
<dbReference type="GO" id="GO:0016787">
    <property type="term" value="F:hydrolase activity"/>
    <property type="evidence" value="ECO:0007669"/>
    <property type="project" value="UniProtKB-KW"/>
</dbReference>
<evidence type="ECO:0000256" key="5">
    <source>
        <dbReference type="ARBA" id="ARBA00022801"/>
    </source>
</evidence>
<dbReference type="GO" id="GO:0015074">
    <property type="term" value="P:DNA integration"/>
    <property type="evidence" value="ECO:0007669"/>
    <property type="project" value="InterPro"/>
</dbReference>
<dbReference type="SUPFAM" id="SSF53098">
    <property type="entry name" value="Ribonuclease H-like"/>
    <property type="match status" value="1"/>
</dbReference>
<dbReference type="PROSITE" id="PS50994">
    <property type="entry name" value="INTEGRASE"/>
    <property type="match status" value="1"/>
</dbReference>
<dbReference type="PANTHER" id="PTHR41694">
    <property type="entry name" value="ENDOGENOUS RETROVIRUS GROUP K MEMBER POL PROTEIN"/>
    <property type="match status" value="1"/>
</dbReference>
<name>A0A5T1B5Q9_CAMJU</name>
<gene>
    <name evidence="9" type="ORF">CNS02_09770</name>
</gene>
<evidence type="ECO:0000256" key="1">
    <source>
        <dbReference type="ARBA" id="ARBA00022679"/>
    </source>
</evidence>
<feature type="coiled-coil region" evidence="7">
    <location>
        <begin position="358"/>
        <end position="398"/>
    </location>
</feature>
<comment type="caution">
    <text evidence="9">The sequence shown here is derived from an EMBL/GenBank/DDBJ whole genome shotgun (WGS) entry which is preliminary data.</text>
</comment>
<feature type="domain" description="Integrase catalytic" evidence="8">
    <location>
        <begin position="2"/>
        <end position="219"/>
    </location>
</feature>
<evidence type="ECO:0000259" key="8">
    <source>
        <dbReference type="PROSITE" id="PS50994"/>
    </source>
</evidence>
<keyword evidence="2" id="KW-0548">Nucleotidyltransferase</keyword>
<feature type="non-terminal residue" evidence="9">
    <location>
        <position position="1"/>
    </location>
</feature>
<keyword evidence="4" id="KW-0255">Endonuclease</keyword>
<dbReference type="AlphaFoldDB" id="A0A5T1B5Q9"/>
<organism evidence="9">
    <name type="scientific">Campylobacter jejuni</name>
    <dbReference type="NCBI Taxonomy" id="197"/>
    <lineage>
        <taxon>Bacteria</taxon>
        <taxon>Pseudomonadati</taxon>
        <taxon>Campylobacterota</taxon>
        <taxon>Epsilonproteobacteria</taxon>
        <taxon>Campylobacterales</taxon>
        <taxon>Campylobacteraceae</taxon>
        <taxon>Campylobacter</taxon>
    </lineage>
</organism>
<keyword evidence="1" id="KW-0808">Transferase</keyword>
<evidence type="ECO:0000256" key="7">
    <source>
        <dbReference type="SAM" id="Coils"/>
    </source>
</evidence>
<dbReference type="GO" id="GO:0035613">
    <property type="term" value="F:RNA stem-loop binding"/>
    <property type="evidence" value="ECO:0007669"/>
    <property type="project" value="TreeGrafter"/>
</dbReference>
<accession>A0A5T1B5Q9</accession>
<keyword evidence="5" id="KW-0378">Hydrolase</keyword>
<dbReference type="InterPro" id="IPR036397">
    <property type="entry name" value="RNaseH_sf"/>
</dbReference>
<dbReference type="Pfam" id="PF00665">
    <property type="entry name" value="rve"/>
    <property type="match status" value="1"/>
</dbReference>
<evidence type="ECO:0000313" key="9">
    <source>
        <dbReference type="EMBL" id="EAK7109979.1"/>
    </source>
</evidence>
<keyword evidence="3" id="KW-0540">Nuclease</keyword>
<dbReference type="InterPro" id="IPR015378">
    <property type="entry name" value="Transposase-like_Mu_C"/>
</dbReference>
<proteinExistence type="predicted"/>
<evidence type="ECO:0000256" key="6">
    <source>
        <dbReference type="ARBA" id="ARBA00022918"/>
    </source>
</evidence>